<proteinExistence type="predicted"/>
<evidence type="ECO:0000313" key="8">
    <source>
        <dbReference type="Proteomes" id="UP000244722"/>
    </source>
</evidence>
<dbReference type="InterPro" id="IPR036690">
    <property type="entry name" value="Fdx_antiC-bd_sf"/>
</dbReference>
<evidence type="ECO:0000256" key="5">
    <source>
        <dbReference type="ARBA" id="ARBA00023146"/>
    </source>
</evidence>
<keyword evidence="1" id="KW-0436">Ligase</keyword>
<dbReference type="STRING" id="42251.A0A2T6ZZ96"/>
<keyword evidence="8" id="KW-1185">Reference proteome</keyword>
<feature type="domain" description="Phenylalanyl-tRNA synthetase" evidence="6">
    <location>
        <begin position="26"/>
        <end position="105"/>
    </location>
</feature>
<evidence type="ECO:0000259" key="6">
    <source>
        <dbReference type="Pfam" id="PF01409"/>
    </source>
</evidence>
<reference evidence="7 8" key="1">
    <citation type="submission" date="2017-04" db="EMBL/GenBank/DDBJ databases">
        <title>Draft genome sequence of Tuber borchii Vittad., a whitish edible truffle.</title>
        <authorList>
            <consortium name="DOE Joint Genome Institute"/>
            <person name="Murat C."/>
            <person name="Kuo A."/>
            <person name="Barry K.W."/>
            <person name="Clum A."/>
            <person name="Dockter R.B."/>
            <person name="Fauchery L."/>
            <person name="Iotti M."/>
            <person name="Kohler A."/>
            <person name="Labutti K."/>
            <person name="Lindquist E.A."/>
            <person name="Lipzen A."/>
            <person name="Ohm R.A."/>
            <person name="Wang M."/>
            <person name="Grigoriev I.V."/>
            <person name="Zambonelli A."/>
            <person name="Martin F.M."/>
        </authorList>
    </citation>
    <scope>NUCLEOTIDE SEQUENCE [LARGE SCALE GENOMIC DNA]</scope>
    <source>
        <strain evidence="7 8">Tbo3840</strain>
    </source>
</reference>
<dbReference type="SUPFAM" id="SSF55681">
    <property type="entry name" value="Class II aaRS and biotin synthetases"/>
    <property type="match status" value="1"/>
</dbReference>
<evidence type="ECO:0000256" key="4">
    <source>
        <dbReference type="ARBA" id="ARBA00022917"/>
    </source>
</evidence>
<keyword evidence="3" id="KW-0067">ATP-binding</keyword>
<evidence type="ECO:0000256" key="2">
    <source>
        <dbReference type="ARBA" id="ARBA00022741"/>
    </source>
</evidence>
<dbReference type="Gene3D" id="3.30.930.10">
    <property type="entry name" value="Bira Bifunctional Protein, Domain 2"/>
    <property type="match status" value="1"/>
</dbReference>
<feature type="domain" description="Phenylalanyl-tRNA synthetase" evidence="6">
    <location>
        <begin position="192"/>
        <end position="245"/>
    </location>
</feature>
<dbReference type="GO" id="GO:0000049">
    <property type="term" value="F:tRNA binding"/>
    <property type="evidence" value="ECO:0007669"/>
    <property type="project" value="InterPro"/>
</dbReference>
<accession>A0A2T6ZZ96</accession>
<dbReference type="AlphaFoldDB" id="A0A2T6ZZ96"/>
<keyword evidence="2" id="KW-0547">Nucleotide-binding</keyword>
<dbReference type="InterPro" id="IPR002319">
    <property type="entry name" value="Phenylalanyl-tRNA_Synthase"/>
</dbReference>
<protein>
    <recommendedName>
        <fullName evidence="6">Phenylalanyl-tRNA synthetase domain-containing protein</fullName>
    </recommendedName>
</protein>
<evidence type="ECO:0000313" key="7">
    <source>
        <dbReference type="EMBL" id="PUU80765.1"/>
    </source>
</evidence>
<dbReference type="GO" id="GO:0005739">
    <property type="term" value="C:mitochondrion"/>
    <property type="evidence" value="ECO:0007669"/>
    <property type="project" value="TreeGrafter"/>
</dbReference>
<keyword evidence="5" id="KW-0030">Aminoacyl-tRNA synthetase</keyword>
<evidence type="ECO:0000256" key="3">
    <source>
        <dbReference type="ARBA" id="ARBA00022840"/>
    </source>
</evidence>
<dbReference type="Proteomes" id="UP000244722">
    <property type="component" value="Unassembled WGS sequence"/>
</dbReference>
<dbReference type="Gene3D" id="3.30.70.380">
    <property type="entry name" value="Ferrodoxin-fold anticodon-binding domain"/>
    <property type="match status" value="1"/>
</dbReference>
<evidence type="ECO:0000256" key="1">
    <source>
        <dbReference type="ARBA" id="ARBA00022598"/>
    </source>
</evidence>
<dbReference type="Pfam" id="PF01409">
    <property type="entry name" value="tRNA-synt_2d"/>
    <property type="match status" value="2"/>
</dbReference>
<gene>
    <name evidence="7" type="ORF">B9Z19DRAFT_1100098</name>
</gene>
<name>A0A2T6ZZ96_TUBBO</name>
<dbReference type="InterPro" id="IPR045864">
    <property type="entry name" value="aa-tRNA-synth_II/BPL/LPL"/>
</dbReference>
<sequence length="311" mass="35235">MERRWPKLLILEDIESCFRRGNLPILVSVHHCFDSLGFPIDHPGMSRTDHYYVSEDTILRTFTSEHHADTFRSGTSDGFLSSADVYRLGTIDRSHYPVFHQMEGARMWSCRECKARGGIAGVIKYEVEGMPRHGIDVEDPNPPFYEMRNLLQVEHTPDEAQAVGVHLRLCPEHINLEEFGGERGTIEGGWVEVYFPFTSPSCELDVFWQGNWLELLGSGVVLQSLQKSTSIPDKLGWAFGVGLEREGEISRLVSFSTFPHYYNNVAFWLPSSSSAAGGQMPFHENDMMEIVINVAGDLAEDVKLVFNKQYL</sequence>
<dbReference type="GO" id="GO:0006432">
    <property type="term" value="P:phenylalanyl-tRNA aminoacylation"/>
    <property type="evidence" value="ECO:0007669"/>
    <property type="project" value="TreeGrafter"/>
</dbReference>
<dbReference type="PANTHER" id="PTHR11538:SF41">
    <property type="entry name" value="PHENYLALANINE--TRNA LIGASE, MITOCHONDRIAL"/>
    <property type="match status" value="1"/>
</dbReference>
<dbReference type="GO" id="GO:0004826">
    <property type="term" value="F:phenylalanine-tRNA ligase activity"/>
    <property type="evidence" value="ECO:0007669"/>
    <property type="project" value="TreeGrafter"/>
</dbReference>
<dbReference type="PANTHER" id="PTHR11538">
    <property type="entry name" value="PHENYLALANYL-TRNA SYNTHETASE"/>
    <property type="match status" value="1"/>
</dbReference>
<organism evidence="7 8">
    <name type="scientific">Tuber borchii</name>
    <name type="common">White truffle</name>
    <dbReference type="NCBI Taxonomy" id="42251"/>
    <lineage>
        <taxon>Eukaryota</taxon>
        <taxon>Fungi</taxon>
        <taxon>Dikarya</taxon>
        <taxon>Ascomycota</taxon>
        <taxon>Pezizomycotina</taxon>
        <taxon>Pezizomycetes</taxon>
        <taxon>Pezizales</taxon>
        <taxon>Tuberaceae</taxon>
        <taxon>Tuber</taxon>
    </lineage>
</organism>
<dbReference type="EMBL" id="NESQ01000058">
    <property type="protein sequence ID" value="PUU80765.1"/>
    <property type="molecule type" value="Genomic_DNA"/>
</dbReference>
<dbReference type="OrthoDB" id="4457at2759"/>
<keyword evidence="4" id="KW-0648">Protein biosynthesis</keyword>
<dbReference type="GO" id="GO:0005524">
    <property type="term" value="F:ATP binding"/>
    <property type="evidence" value="ECO:0007669"/>
    <property type="project" value="UniProtKB-KW"/>
</dbReference>
<comment type="caution">
    <text evidence="7">The sequence shown here is derived from an EMBL/GenBank/DDBJ whole genome shotgun (WGS) entry which is preliminary data.</text>
</comment>